<proteinExistence type="predicted"/>
<dbReference type="EMBL" id="QVFU01000005">
    <property type="protein sequence ID" value="RFS47002.1"/>
    <property type="molecule type" value="Genomic_DNA"/>
</dbReference>
<organism evidence="1 2">
    <name type="scientific">Micromonospora craniellae</name>
    <dbReference type="NCBI Taxonomy" id="2294034"/>
    <lineage>
        <taxon>Bacteria</taxon>
        <taxon>Bacillati</taxon>
        <taxon>Actinomycetota</taxon>
        <taxon>Actinomycetes</taxon>
        <taxon>Micromonosporales</taxon>
        <taxon>Micromonosporaceae</taxon>
        <taxon>Micromonospora</taxon>
    </lineage>
</organism>
<gene>
    <name evidence="1" type="ORF">D0Q02_07515</name>
</gene>
<reference evidence="1 2" key="1">
    <citation type="submission" date="2018-08" db="EMBL/GenBank/DDBJ databases">
        <title>Verrucosispora craniellae sp. nov., isolated from a marine sponge in the South China Sea.</title>
        <authorList>
            <person name="Li L."/>
            <person name="Lin H.W."/>
        </authorList>
    </citation>
    <scope>NUCLEOTIDE SEQUENCE [LARGE SCALE GENOMIC DNA]</scope>
    <source>
        <strain evidence="1 2">LHW63014</strain>
    </source>
</reference>
<keyword evidence="2" id="KW-1185">Reference proteome</keyword>
<dbReference type="Proteomes" id="UP000262621">
    <property type="component" value="Unassembled WGS sequence"/>
</dbReference>
<dbReference type="RefSeq" id="WP_117227253.1">
    <property type="nucleotide sequence ID" value="NZ_CP061725.1"/>
</dbReference>
<evidence type="ECO:0000313" key="2">
    <source>
        <dbReference type="Proteomes" id="UP000262621"/>
    </source>
</evidence>
<dbReference type="OrthoDB" id="4180650at2"/>
<dbReference type="AlphaFoldDB" id="A0A372G1V9"/>
<evidence type="ECO:0000313" key="1">
    <source>
        <dbReference type="EMBL" id="RFS47002.1"/>
    </source>
</evidence>
<comment type="caution">
    <text evidence="1">The sequence shown here is derived from an EMBL/GenBank/DDBJ whole genome shotgun (WGS) entry which is preliminary data.</text>
</comment>
<name>A0A372G1V9_9ACTN</name>
<accession>A0A372G1V9</accession>
<sequence length="125" mass="14048">MTAPRTAVAAPEPPDRLLTAVDLTVADPVWVFAGGRWRRGDVVQLARVRVRVRYVSDRHGSTRERWFTCTESEPVYHGGLPAPLTWRCVSSRCRLVCTGRPGQSTTQIRAAHEASPMHHREFDLS</sequence>
<protein>
    <submittedName>
        <fullName evidence="1">Uncharacterized protein</fullName>
    </submittedName>
</protein>